<dbReference type="EMBL" id="JAMGBA010000001">
    <property type="protein sequence ID" value="MCL6697356.1"/>
    <property type="molecule type" value="Genomic_DNA"/>
</dbReference>
<feature type="transmembrane region" description="Helical" evidence="1">
    <location>
        <begin position="80"/>
        <end position="98"/>
    </location>
</feature>
<keyword evidence="1" id="KW-0472">Membrane</keyword>
<protein>
    <recommendedName>
        <fullName evidence="5">Secreted protein</fullName>
    </recommendedName>
</protein>
<dbReference type="RefSeq" id="WP_249902731.1">
    <property type="nucleotide sequence ID" value="NZ_JAMGBA010000001.1"/>
</dbReference>
<evidence type="ECO:0008006" key="5">
    <source>
        <dbReference type="Google" id="ProtNLM"/>
    </source>
</evidence>
<sequence length="115" mass="11337">MPNLVRRLCAVITAVAVVAVPTGSIAAAPPTPAPKVQQAAAAASTNPWLTLSAMTGSSSSAAAATAAAANDGGEAGFPPLAPLMVMLGTIALGVWILVHDDNGHFSIQQEPVSPA</sequence>
<proteinExistence type="predicted"/>
<name>A0ABT0RR17_9SPHN</name>
<evidence type="ECO:0000313" key="3">
    <source>
        <dbReference type="EMBL" id="MCL6697356.1"/>
    </source>
</evidence>
<feature type="chain" id="PRO_5047410674" description="Secreted protein" evidence="2">
    <location>
        <begin position="27"/>
        <end position="115"/>
    </location>
</feature>
<evidence type="ECO:0000313" key="4">
    <source>
        <dbReference type="Proteomes" id="UP001203410"/>
    </source>
</evidence>
<feature type="signal peptide" evidence="2">
    <location>
        <begin position="1"/>
        <end position="26"/>
    </location>
</feature>
<evidence type="ECO:0000256" key="2">
    <source>
        <dbReference type="SAM" id="SignalP"/>
    </source>
</evidence>
<organism evidence="3 4">
    <name type="scientific">Sphingomonas caseinilyticus</name>
    <dbReference type="NCBI Taxonomy" id="2908205"/>
    <lineage>
        <taxon>Bacteria</taxon>
        <taxon>Pseudomonadati</taxon>
        <taxon>Pseudomonadota</taxon>
        <taxon>Alphaproteobacteria</taxon>
        <taxon>Sphingomonadales</taxon>
        <taxon>Sphingomonadaceae</taxon>
        <taxon>Sphingomonas</taxon>
    </lineage>
</organism>
<accession>A0ABT0RR17</accession>
<keyword evidence="1" id="KW-0812">Transmembrane</keyword>
<dbReference type="Proteomes" id="UP001203410">
    <property type="component" value="Unassembled WGS sequence"/>
</dbReference>
<keyword evidence="2" id="KW-0732">Signal</keyword>
<evidence type="ECO:0000256" key="1">
    <source>
        <dbReference type="SAM" id="Phobius"/>
    </source>
</evidence>
<reference evidence="3 4" key="1">
    <citation type="submission" date="2022-05" db="EMBL/GenBank/DDBJ databases">
        <authorList>
            <person name="Jo J.-H."/>
            <person name="Im W.-T."/>
        </authorList>
    </citation>
    <scope>NUCLEOTIDE SEQUENCE [LARGE SCALE GENOMIC DNA]</scope>
    <source>
        <strain evidence="3 4">NSE70-1</strain>
    </source>
</reference>
<gene>
    <name evidence="3" type="ORF">LZ496_00930</name>
</gene>
<keyword evidence="4" id="KW-1185">Reference proteome</keyword>
<keyword evidence="1" id="KW-1133">Transmembrane helix</keyword>
<comment type="caution">
    <text evidence="3">The sequence shown here is derived from an EMBL/GenBank/DDBJ whole genome shotgun (WGS) entry which is preliminary data.</text>
</comment>